<dbReference type="GO" id="GO:0016746">
    <property type="term" value="F:acyltransferase activity"/>
    <property type="evidence" value="ECO:0007669"/>
    <property type="project" value="UniProtKB-KW"/>
</dbReference>
<keyword evidence="3" id="KW-0808">Transferase</keyword>
<dbReference type="PANTHER" id="PTHR10983:SF15">
    <property type="entry name" value="ACYLTRANSFERASE YIHG-RELATED"/>
    <property type="match status" value="1"/>
</dbReference>
<keyword evidence="1" id="KW-1133">Transmembrane helix</keyword>
<evidence type="ECO:0000313" key="3">
    <source>
        <dbReference type="EMBL" id="AKQ34026.1"/>
    </source>
</evidence>
<organism evidence="3 4">
    <name type="scientific">Candidatus Coxiella mudrowiae</name>
    <dbReference type="NCBI Taxonomy" id="2054173"/>
    <lineage>
        <taxon>Bacteria</taxon>
        <taxon>Pseudomonadati</taxon>
        <taxon>Pseudomonadota</taxon>
        <taxon>Gammaproteobacteria</taxon>
        <taxon>Legionellales</taxon>
        <taxon>Coxiellaceae</taxon>
        <taxon>Coxiella</taxon>
    </lineage>
</organism>
<dbReference type="Proteomes" id="UP000063965">
    <property type="component" value="Chromosome"/>
</dbReference>
<reference evidence="3 4" key="1">
    <citation type="journal article" date="2015" name="Genome Biol. Evol.">
        <title>Distinctive Genome Reduction Rates Revealed by Genomic Analyses of Two Coxiella-Like Endosymbionts in Ticks.</title>
        <authorList>
            <person name="Gottlieb Y."/>
            <person name="Lalzar I."/>
            <person name="Klasson L."/>
        </authorList>
    </citation>
    <scope>NUCLEOTIDE SEQUENCE [LARGE SCALE GENOMIC DNA]</scope>
    <source>
        <strain evidence="3 4">CRt</strain>
    </source>
</reference>
<feature type="transmembrane region" description="Helical" evidence="1">
    <location>
        <begin position="46"/>
        <end position="66"/>
    </location>
</feature>
<dbReference type="EMBL" id="CP011126">
    <property type="protein sequence ID" value="AKQ34026.1"/>
    <property type="molecule type" value="Genomic_DNA"/>
</dbReference>
<dbReference type="NCBIfam" id="NF010621">
    <property type="entry name" value="PRK14014.1"/>
    <property type="match status" value="1"/>
</dbReference>
<dbReference type="RefSeq" id="WP_048875720.1">
    <property type="nucleotide sequence ID" value="NZ_CP011126.1"/>
</dbReference>
<accession>A0ABM5UVJ8</accession>
<evidence type="ECO:0000313" key="4">
    <source>
        <dbReference type="Proteomes" id="UP000063965"/>
    </source>
</evidence>
<dbReference type="SUPFAM" id="SSF69593">
    <property type="entry name" value="Glycerol-3-phosphate (1)-acyltransferase"/>
    <property type="match status" value="1"/>
</dbReference>
<keyword evidence="1" id="KW-0812">Transmembrane</keyword>
<feature type="domain" description="Phospholipid/glycerol acyltransferase" evidence="2">
    <location>
        <begin position="87"/>
        <end position="230"/>
    </location>
</feature>
<dbReference type="SMART" id="SM00563">
    <property type="entry name" value="PlsC"/>
    <property type="match status" value="1"/>
</dbReference>
<feature type="transmembrane region" description="Helical" evidence="1">
    <location>
        <begin position="12"/>
        <end position="34"/>
    </location>
</feature>
<protein>
    <submittedName>
        <fullName evidence="3">Acyltransferase family protein</fullName>
    </submittedName>
</protein>
<feature type="transmembrane region" description="Helical" evidence="1">
    <location>
        <begin position="121"/>
        <end position="140"/>
    </location>
</feature>
<dbReference type="PANTHER" id="PTHR10983">
    <property type="entry name" value="1-ACYLGLYCEROL-3-PHOSPHATE ACYLTRANSFERASE-RELATED"/>
    <property type="match status" value="1"/>
</dbReference>
<proteinExistence type="predicted"/>
<gene>
    <name evidence="3" type="ORF">CleRT_15760</name>
</gene>
<keyword evidence="3" id="KW-0012">Acyltransferase</keyword>
<sequence>MWRFFNSPLGLFLIFLYIIPSFILGVFALIFGLLARLMPVKSWYRAVMKIALFFPTLWAITSGKFLSVRRHRWKIEGEGDLYPNKWYLLISNHQTWLDILVLGRAFGHKISVIKFFMKRELLWSLPILGLSCWSLGYPFVRRYSPQAIRKQPELKGQDIETTKKACEKFKEFSTTVMNFVEGTRFTIAKQQRQSSPYMHLLKPKSGGIAIVIKELQKELSGILNVTIHYSQPLTLWKYFRGDHSTITIHYELLPLAADLIGDYYEDRDFRRYFQKWLNFLWERKDLLLDELSRANN</sequence>
<evidence type="ECO:0000259" key="2">
    <source>
        <dbReference type="SMART" id="SM00563"/>
    </source>
</evidence>
<evidence type="ECO:0000256" key="1">
    <source>
        <dbReference type="SAM" id="Phobius"/>
    </source>
</evidence>
<dbReference type="CDD" id="cd07990">
    <property type="entry name" value="LPLAT_LCLAT1-like"/>
    <property type="match status" value="1"/>
</dbReference>
<dbReference type="InterPro" id="IPR002123">
    <property type="entry name" value="Plipid/glycerol_acylTrfase"/>
</dbReference>
<keyword evidence="1" id="KW-0472">Membrane</keyword>
<name>A0ABM5UVJ8_9COXI</name>
<keyword evidence="4" id="KW-1185">Reference proteome</keyword>
<dbReference type="Pfam" id="PF01553">
    <property type="entry name" value="Acyltransferase"/>
    <property type="match status" value="1"/>
</dbReference>